<proteinExistence type="predicted"/>
<comment type="caution">
    <text evidence="3">The sequence shown here is derived from an EMBL/GenBank/DDBJ whole genome shotgun (WGS) entry which is preliminary data.</text>
</comment>
<sequence>MCRYFVMLALALSWVAAISQSNLKVSTFNIRNSGANDGINRWENRKTIATEFINTEKPDIVGMQEVLQDQLEYLNSSLKDYSYVGVAREDGKQKGEYAPVFFRNDRFTEKNHQTIWLSETPSVVGSVGWDAALTRIATIVTLYDKKAKQEVTVINTHFDHIGVKAREESIKLIRQKVKEIDAKNYIVMGDLNSLPNESAYLTAIKALEGFPPLIDVRTTAKNRMGTSDDGITFHEYGKISKNYIIDYIFTGKSFETKDYRVMATKKGDIFISDHYPVVSTLLYRKNKK</sequence>
<feature type="domain" description="Endonuclease/exonuclease/phosphatase" evidence="2">
    <location>
        <begin position="27"/>
        <end position="274"/>
    </location>
</feature>
<organism evidence="3 4">
    <name type="scientific">Acetobacteroides hydrogenigenes</name>
    <dbReference type="NCBI Taxonomy" id="979970"/>
    <lineage>
        <taxon>Bacteria</taxon>
        <taxon>Pseudomonadati</taxon>
        <taxon>Bacteroidota</taxon>
        <taxon>Bacteroidia</taxon>
        <taxon>Bacteroidales</taxon>
        <taxon>Rikenellaceae</taxon>
        <taxon>Acetobacteroides</taxon>
    </lineage>
</organism>
<dbReference type="EMBL" id="SLWB01000001">
    <property type="protein sequence ID" value="TCN72860.1"/>
    <property type="molecule type" value="Genomic_DNA"/>
</dbReference>
<protein>
    <submittedName>
        <fullName evidence="3">Endonuclease/exonuclease/phosphatase family metal-dependent hydrolase</fullName>
    </submittedName>
</protein>
<dbReference type="PANTHER" id="PTHR12121:SF36">
    <property type="entry name" value="ENDONUCLEASE_EXONUCLEASE_PHOSPHATASE DOMAIN-CONTAINING PROTEIN"/>
    <property type="match status" value="1"/>
</dbReference>
<dbReference type="Proteomes" id="UP000294830">
    <property type="component" value="Unassembled WGS sequence"/>
</dbReference>
<dbReference type="RefSeq" id="WP_131837649.1">
    <property type="nucleotide sequence ID" value="NZ_SLWB01000001.1"/>
</dbReference>
<evidence type="ECO:0000256" key="1">
    <source>
        <dbReference type="SAM" id="SignalP"/>
    </source>
</evidence>
<keyword evidence="3" id="KW-0540">Nuclease</keyword>
<keyword evidence="1" id="KW-0732">Signal</keyword>
<dbReference type="Pfam" id="PF03372">
    <property type="entry name" value="Exo_endo_phos"/>
    <property type="match status" value="1"/>
</dbReference>
<name>A0A4R2F6K7_9BACT</name>
<dbReference type="InterPro" id="IPR005135">
    <property type="entry name" value="Endo/exonuclease/phosphatase"/>
</dbReference>
<feature type="chain" id="PRO_5020803665" evidence="1">
    <location>
        <begin position="20"/>
        <end position="288"/>
    </location>
</feature>
<keyword evidence="3" id="KW-0378">Hydrolase</keyword>
<keyword evidence="4" id="KW-1185">Reference proteome</keyword>
<dbReference type="AlphaFoldDB" id="A0A4R2F6K7"/>
<reference evidence="3 4" key="1">
    <citation type="submission" date="2019-03" db="EMBL/GenBank/DDBJ databases">
        <title>Genomic Encyclopedia of Archaeal and Bacterial Type Strains, Phase II (KMG-II): from individual species to whole genera.</title>
        <authorList>
            <person name="Goeker M."/>
        </authorList>
    </citation>
    <scope>NUCLEOTIDE SEQUENCE [LARGE SCALE GENOMIC DNA]</scope>
    <source>
        <strain evidence="3 4">RL-C</strain>
    </source>
</reference>
<keyword evidence="3" id="KW-0269">Exonuclease</keyword>
<dbReference type="PANTHER" id="PTHR12121">
    <property type="entry name" value="CARBON CATABOLITE REPRESSOR PROTEIN 4"/>
    <property type="match status" value="1"/>
</dbReference>
<keyword evidence="3" id="KW-0255">Endonuclease</keyword>
<evidence type="ECO:0000313" key="4">
    <source>
        <dbReference type="Proteomes" id="UP000294830"/>
    </source>
</evidence>
<dbReference type="InterPro" id="IPR036691">
    <property type="entry name" value="Endo/exonu/phosph_ase_sf"/>
</dbReference>
<dbReference type="Gene3D" id="3.60.10.10">
    <property type="entry name" value="Endonuclease/exonuclease/phosphatase"/>
    <property type="match status" value="1"/>
</dbReference>
<dbReference type="GO" id="GO:0004519">
    <property type="term" value="F:endonuclease activity"/>
    <property type="evidence" value="ECO:0007669"/>
    <property type="project" value="UniProtKB-KW"/>
</dbReference>
<dbReference type="InterPro" id="IPR050410">
    <property type="entry name" value="CCR4/nocturin_mRNA_transcr"/>
</dbReference>
<dbReference type="SUPFAM" id="SSF56219">
    <property type="entry name" value="DNase I-like"/>
    <property type="match status" value="1"/>
</dbReference>
<evidence type="ECO:0000259" key="2">
    <source>
        <dbReference type="Pfam" id="PF03372"/>
    </source>
</evidence>
<gene>
    <name evidence="3" type="ORF">CLV25_10178</name>
</gene>
<feature type="signal peptide" evidence="1">
    <location>
        <begin position="1"/>
        <end position="19"/>
    </location>
</feature>
<evidence type="ECO:0000313" key="3">
    <source>
        <dbReference type="EMBL" id="TCN72860.1"/>
    </source>
</evidence>
<dbReference type="GO" id="GO:0000175">
    <property type="term" value="F:3'-5'-RNA exonuclease activity"/>
    <property type="evidence" value="ECO:0007669"/>
    <property type="project" value="TreeGrafter"/>
</dbReference>
<dbReference type="CDD" id="cd09083">
    <property type="entry name" value="EEP-1"/>
    <property type="match status" value="1"/>
</dbReference>
<accession>A0A4R2F6K7</accession>
<dbReference type="OrthoDB" id="9793162at2"/>